<reference evidence="2" key="2">
    <citation type="submission" date="2023-05" db="EMBL/GenBank/DDBJ databases">
        <authorList>
            <person name="Schelkunov M.I."/>
        </authorList>
    </citation>
    <scope>NUCLEOTIDE SEQUENCE</scope>
    <source>
        <strain evidence="2">Hsosn_3</strain>
        <tissue evidence="2">Leaf</tissue>
    </source>
</reference>
<feature type="region of interest" description="Disordered" evidence="1">
    <location>
        <begin position="1"/>
        <end position="23"/>
    </location>
</feature>
<reference evidence="2" key="1">
    <citation type="submission" date="2023-02" db="EMBL/GenBank/DDBJ databases">
        <title>Genome of toxic invasive species Heracleum sosnowskyi carries increased number of genes despite the absence of recent whole-genome duplications.</title>
        <authorList>
            <person name="Schelkunov M."/>
            <person name="Shtratnikova V."/>
            <person name="Makarenko M."/>
            <person name="Klepikova A."/>
            <person name="Omelchenko D."/>
            <person name="Novikova G."/>
            <person name="Obukhova E."/>
            <person name="Bogdanov V."/>
            <person name="Penin A."/>
            <person name="Logacheva M."/>
        </authorList>
    </citation>
    <scope>NUCLEOTIDE SEQUENCE</scope>
    <source>
        <strain evidence="2">Hsosn_3</strain>
        <tissue evidence="2">Leaf</tissue>
    </source>
</reference>
<evidence type="ECO:0000256" key="1">
    <source>
        <dbReference type="SAM" id="MobiDB-lite"/>
    </source>
</evidence>
<accession>A0AAD8I479</accession>
<comment type="caution">
    <text evidence="2">The sequence shown here is derived from an EMBL/GenBank/DDBJ whole genome shotgun (WGS) entry which is preliminary data.</text>
</comment>
<organism evidence="2 3">
    <name type="scientific">Heracleum sosnowskyi</name>
    <dbReference type="NCBI Taxonomy" id="360622"/>
    <lineage>
        <taxon>Eukaryota</taxon>
        <taxon>Viridiplantae</taxon>
        <taxon>Streptophyta</taxon>
        <taxon>Embryophyta</taxon>
        <taxon>Tracheophyta</taxon>
        <taxon>Spermatophyta</taxon>
        <taxon>Magnoliopsida</taxon>
        <taxon>eudicotyledons</taxon>
        <taxon>Gunneridae</taxon>
        <taxon>Pentapetalae</taxon>
        <taxon>asterids</taxon>
        <taxon>campanulids</taxon>
        <taxon>Apiales</taxon>
        <taxon>Apiaceae</taxon>
        <taxon>Apioideae</taxon>
        <taxon>apioid superclade</taxon>
        <taxon>Tordylieae</taxon>
        <taxon>Tordyliinae</taxon>
        <taxon>Heracleum</taxon>
    </lineage>
</organism>
<gene>
    <name evidence="2" type="ORF">POM88_025172</name>
</gene>
<name>A0AAD8I479_9APIA</name>
<dbReference type="InterPro" id="IPR010775">
    <property type="entry name" value="DUF1365"/>
</dbReference>
<evidence type="ECO:0000313" key="3">
    <source>
        <dbReference type="Proteomes" id="UP001237642"/>
    </source>
</evidence>
<dbReference type="PANTHER" id="PTHR33973:SF4">
    <property type="entry name" value="OS07G0153300 PROTEIN"/>
    <property type="match status" value="1"/>
</dbReference>
<dbReference type="Pfam" id="PF07103">
    <property type="entry name" value="DUF1365"/>
    <property type="match status" value="1"/>
</dbReference>
<keyword evidence="3" id="KW-1185">Reference proteome</keyword>
<protein>
    <submittedName>
        <fullName evidence="2">TBC1 domain family member 14 like</fullName>
    </submittedName>
</protein>
<proteinExistence type="predicted"/>
<dbReference type="AlphaFoldDB" id="A0AAD8I479"/>
<dbReference type="PANTHER" id="PTHR33973">
    <property type="entry name" value="OS07G0153300 PROTEIN"/>
    <property type="match status" value="1"/>
</dbReference>
<feature type="compositionally biased region" description="Polar residues" evidence="1">
    <location>
        <begin position="1"/>
        <end position="21"/>
    </location>
</feature>
<dbReference type="EMBL" id="JAUIZM010000006">
    <property type="protein sequence ID" value="KAK1378428.1"/>
    <property type="molecule type" value="Genomic_DNA"/>
</dbReference>
<dbReference type="Proteomes" id="UP001237642">
    <property type="component" value="Unassembled WGS sequence"/>
</dbReference>
<sequence>MDSNRSSEIPCPSQISPTDRSSYVPPNHLSAEEARSIVGTTGPVLLLTIPPSVGYQRSPVTLYYCYDRQESSSNILKNCIAEVSNTPWGEQVRFVFNPNSDLVAKCLHVSPFMDMLGDWKMKTRSIGNNLSVTVSVKHPVLGNYFTAFLTAKRVLSTSKVCYAFFFWFMPQKAAIYTYWQSLKLLLNNVQFFEHPKYQNPGYIEECLTNAKGRGCCMAFPRNSLNSPQAQGRERWYSWKPIKWPWA</sequence>
<evidence type="ECO:0000313" key="2">
    <source>
        <dbReference type="EMBL" id="KAK1378428.1"/>
    </source>
</evidence>